<dbReference type="FunFam" id="3.40.190.10:FF:000005">
    <property type="entry name" value="Porphobilinogen deaminase"/>
    <property type="match status" value="1"/>
</dbReference>
<keyword evidence="7" id="KW-0627">Porphyrin biosynthesis</keyword>
<feature type="domain" description="Porphobilinogen deaminase C-terminal" evidence="11">
    <location>
        <begin position="231"/>
        <end position="297"/>
    </location>
</feature>
<evidence type="ECO:0000256" key="8">
    <source>
        <dbReference type="ARBA" id="ARBA00048169"/>
    </source>
</evidence>
<dbReference type="GO" id="GO:0005737">
    <property type="term" value="C:cytoplasm"/>
    <property type="evidence" value="ECO:0007669"/>
    <property type="project" value="UniProtKB-UniRule"/>
</dbReference>
<evidence type="ECO:0000256" key="2">
    <source>
        <dbReference type="ARBA" id="ARBA00002869"/>
    </source>
</evidence>
<dbReference type="Pfam" id="PF03900">
    <property type="entry name" value="Porphobil_deamC"/>
    <property type="match status" value="1"/>
</dbReference>
<protein>
    <recommendedName>
        <fullName evidence="5 9">Hydroxymethylbilane synthase</fullName>
        <ecNumber evidence="5 9">2.5.1.61</ecNumber>
    </recommendedName>
</protein>
<comment type="cofactor">
    <cofactor evidence="1">
        <name>dipyrromethane</name>
        <dbReference type="ChEBI" id="CHEBI:60342"/>
    </cofactor>
</comment>
<dbReference type="InterPro" id="IPR022418">
    <property type="entry name" value="Porphobilinogen_deaminase_C"/>
</dbReference>
<evidence type="ECO:0000313" key="13">
    <source>
        <dbReference type="Proteomes" id="UP000777784"/>
    </source>
</evidence>
<dbReference type="InterPro" id="IPR022417">
    <property type="entry name" value="Porphobilin_deaminase_N"/>
</dbReference>
<evidence type="ECO:0000256" key="3">
    <source>
        <dbReference type="ARBA" id="ARBA00005638"/>
    </source>
</evidence>
<dbReference type="SUPFAM" id="SSF54782">
    <property type="entry name" value="Porphobilinogen deaminase (hydroxymethylbilane synthase), C-terminal domain"/>
    <property type="match status" value="1"/>
</dbReference>
<evidence type="ECO:0000256" key="7">
    <source>
        <dbReference type="ARBA" id="ARBA00023244"/>
    </source>
</evidence>
<dbReference type="SUPFAM" id="SSF53850">
    <property type="entry name" value="Periplasmic binding protein-like II"/>
    <property type="match status" value="1"/>
</dbReference>
<comment type="function">
    <text evidence="2">Tetrapolymerization of the monopyrrole PBG into the hydroxymethylbilane pre-uroporphyrinogen in several discrete steps.</text>
</comment>
<dbReference type="Pfam" id="PF01379">
    <property type="entry name" value="Porphobil_deam"/>
    <property type="match status" value="1"/>
</dbReference>
<dbReference type="PRINTS" id="PR00151">
    <property type="entry name" value="PORPHBDMNASE"/>
</dbReference>
<dbReference type="PANTHER" id="PTHR11557:SF0">
    <property type="entry name" value="PORPHOBILINOGEN DEAMINASE"/>
    <property type="match status" value="1"/>
</dbReference>
<dbReference type="Gene3D" id="3.40.190.10">
    <property type="entry name" value="Periplasmic binding protein-like II"/>
    <property type="match status" value="2"/>
</dbReference>
<feature type="domain" description="Porphobilinogen deaminase N-terminal" evidence="10">
    <location>
        <begin position="8"/>
        <end position="215"/>
    </location>
</feature>
<dbReference type="EC" id="2.5.1.61" evidence="5 9"/>
<gene>
    <name evidence="12" type="primary">hemC</name>
    <name evidence="12" type="ORF">KJ970_02085</name>
</gene>
<dbReference type="EMBL" id="JAHJDP010000012">
    <property type="protein sequence ID" value="MBU2689686.1"/>
    <property type="molecule type" value="Genomic_DNA"/>
</dbReference>
<dbReference type="InterPro" id="IPR036803">
    <property type="entry name" value="Porphobilinogen_deaminase_C_sf"/>
</dbReference>
<organism evidence="12 13">
    <name type="scientific">Eiseniibacteriota bacterium</name>
    <dbReference type="NCBI Taxonomy" id="2212470"/>
    <lineage>
        <taxon>Bacteria</taxon>
        <taxon>Candidatus Eiseniibacteriota</taxon>
    </lineage>
</organism>
<dbReference type="GO" id="GO:0006783">
    <property type="term" value="P:heme biosynthetic process"/>
    <property type="evidence" value="ECO:0007669"/>
    <property type="project" value="TreeGrafter"/>
</dbReference>
<name>A0A948RTF8_UNCEI</name>
<dbReference type="Gene3D" id="3.30.160.40">
    <property type="entry name" value="Porphobilinogen deaminase, C-terminal domain"/>
    <property type="match status" value="1"/>
</dbReference>
<comment type="catalytic activity">
    <reaction evidence="8">
        <text>4 porphobilinogen + H2O = hydroxymethylbilane + 4 NH4(+)</text>
        <dbReference type="Rhea" id="RHEA:13185"/>
        <dbReference type="ChEBI" id="CHEBI:15377"/>
        <dbReference type="ChEBI" id="CHEBI:28938"/>
        <dbReference type="ChEBI" id="CHEBI:57845"/>
        <dbReference type="ChEBI" id="CHEBI:58126"/>
        <dbReference type="EC" id="2.5.1.61"/>
    </reaction>
</comment>
<dbReference type="Proteomes" id="UP000777784">
    <property type="component" value="Unassembled WGS sequence"/>
</dbReference>
<keyword evidence="6 12" id="KW-0808">Transferase</keyword>
<evidence type="ECO:0000313" key="12">
    <source>
        <dbReference type="EMBL" id="MBU2689686.1"/>
    </source>
</evidence>
<reference evidence="12" key="1">
    <citation type="submission" date="2021-05" db="EMBL/GenBank/DDBJ databases">
        <title>Energy efficiency and biological interactions define the core microbiome of deep oligotrophic groundwater.</title>
        <authorList>
            <person name="Mehrshad M."/>
            <person name="Lopez-Fernandez M."/>
            <person name="Bell E."/>
            <person name="Bernier-Latmani R."/>
            <person name="Bertilsson S."/>
            <person name="Dopson M."/>
        </authorList>
    </citation>
    <scope>NUCLEOTIDE SEQUENCE</scope>
    <source>
        <strain evidence="12">Modern_marine.mb.64</strain>
    </source>
</reference>
<dbReference type="AlphaFoldDB" id="A0A948RTF8"/>
<sequence length="312" mass="34401">MGADRTLRLGVLQGKLGNLQAQSILKSLKRRTKGFVWDVLAFPVKAPRRGKSPHSGQIPIREFYSESLHEAMLSNKIDVAVHRMKDFPPFLPEGVHIAAVLERKTPLDVFVSRDHRILDELPAGARVCVSSLRRKAQLQQYRSDLEITYCLGDVEERLAHLDAGDMEGLVLAAAGMEWLGLQDRVSEIFTIDISVPAAGQGALGLMARTGDKETIESIAVLNDSLSRKENKAERAFLRTLEAWPGAPVGALGCIKGDILRLEAVICSSDGENILRLGMDGSPDDPEWVGDHLGRQMLRELGREILDVARKEL</sequence>
<dbReference type="GO" id="GO:0004418">
    <property type="term" value="F:hydroxymethylbilane synthase activity"/>
    <property type="evidence" value="ECO:0007669"/>
    <property type="project" value="UniProtKB-UniRule"/>
</dbReference>
<accession>A0A948RTF8</accession>
<dbReference type="PIRSF" id="PIRSF001438">
    <property type="entry name" value="4pyrrol_synth_OHMeBilane_synth"/>
    <property type="match status" value="1"/>
</dbReference>
<evidence type="ECO:0000256" key="4">
    <source>
        <dbReference type="ARBA" id="ARBA00011245"/>
    </source>
</evidence>
<dbReference type="InterPro" id="IPR000860">
    <property type="entry name" value="HemC"/>
</dbReference>
<evidence type="ECO:0000256" key="5">
    <source>
        <dbReference type="ARBA" id="ARBA00012655"/>
    </source>
</evidence>
<evidence type="ECO:0000256" key="6">
    <source>
        <dbReference type="ARBA" id="ARBA00022679"/>
    </source>
</evidence>
<evidence type="ECO:0000256" key="9">
    <source>
        <dbReference type="NCBIfam" id="TIGR00212"/>
    </source>
</evidence>
<evidence type="ECO:0000256" key="1">
    <source>
        <dbReference type="ARBA" id="ARBA00001916"/>
    </source>
</evidence>
<evidence type="ECO:0000259" key="11">
    <source>
        <dbReference type="Pfam" id="PF03900"/>
    </source>
</evidence>
<dbReference type="NCBIfam" id="TIGR00212">
    <property type="entry name" value="hemC"/>
    <property type="match status" value="1"/>
</dbReference>
<proteinExistence type="inferred from homology"/>
<dbReference type="PANTHER" id="PTHR11557">
    <property type="entry name" value="PORPHOBILINOGEN DEAMINASE"/>
    <property type="match status" value="1"/>
</dbReference>
<comment type="caution">
    <text evidence="12">The sequence shown here is derived from an EMBL/GenBank/DDBJ whole genome shotgun (WGS) entry which is preliminary data.</text>
</comment>
<evidence type="ECO:0000259" key="10">
    <source>
        <dbReference type="Pfam" id="PF01379"/>
    </source>
</evidence>
<comment type="subunit">
    <text evidence="4">Monomer.</text>
</comment>
<comment type="similarity">
    <text evidence="3">Belongs to the HMBS family.</text>
</comment>